<gene>
    <name evidence="3" type="ORF">NON19_15915</name>
</gene>
<dbReference type="PROSITE" id="PS51257">
    <property type="entry name" value="PROKAR_LIPOPROTEIN"/>
    <property type="match status" value="1"/>
</dbReference>
<accession>A0ABT1PGM8</accession>
<evidence type="ECO:0000256" key="2">
    <source>
        <dbReference type="SAM" id="SignalP"/>
    </source>
</evidence>
<keyword evidence="2" id="KW-0732">Signal</keyword>
<dbReference type="EMBL" id="JANFNH010000016">
    <property type="protein sequence ID" value="MCQ4043470.1"/>
    <property type="molecule type" value="Genomic_DNA"/>
</dbReference>
<dbReference type="RefSeq" id="WP_255928612.1">
    <property type="nucleotide sequence ID" value="NZ_JANFNH010000016.1"/>
</dbReference>
<feature type="signal peptide" evidence="2">
    <location>
        <begin position="1"/>
        <end position="24"/>
    </location>
</feature>
<feature type="region of interest" description="Disordered" evidence="1">
    <location>
        <begin position="29"/>
        <end position="50"/>
    </location>
</feature>
<evidence type="ECO:0000256" key="1">
    <source>
        <dbReference type="SAM" id="MobiDB-lite"/>
    </source>
</evidence>
<comment type="caution">
    <text evidence="3">The sequence shown here is derived from an EMBL/GenBank/DDBJ whole genome shotgun (WGS) entry which is preliminary data.</text>
</comment>
<sequence>MTSRIQRRTMLGLLAAGAAAPALGGCAKGRHGTDPAVSTAPEARTGDGGPDRLMIIRHAEKPTGSGAPYGVTETGERDDKSLTIQGWSRAGALIGLFAPRDGDGHPAPVRPGLARPARIFAADPSGGASKRPKETVTPLAAALGTSLDLRFAKGQEAALAAALRTASGPTLVSWEHQNIAAIIAHLGPVTPKPPTTWPGSRFDVVYVFDRHGEGWKFSQVPQLLLAGDSPHPIG</sequence>
<protein>
    <recommendedName>
        <fullName evidence="5">Histidine phosphatase family protein</fullName>
    </recommendedName>
</protein>
<reference evidence="3 4" key="1">
    <citation type="submission" date="2022-06" db="EMBL/GenBank/DDBJ databases">
        <title>Draft genome sequence of type strain Streptomyces rubrisoli DSM 42083.</title>
        <authorList>
            <person name="Duangmal K."/>
            <person name="Klaysubun C."/>
        </authorList>
    </citation>
    <scope>NUCLEOTIDE SEQUENCE [LARGE SCALE GENOMIC DNA]</scope>
    <source>
        <strain evidence="3 4">DSM 42083</strain>
    </source>
</reference>
<dbReference type="InterPro" id="IPR006311">
    <property type="entry name" value="TAT_signal"/>
</dbReference>
<proteinExistence type="predicted"/>
<name>A0ABT1PGM8_9ACTN</name>
<evidence type="ECO:0000313" key="4">
    <source>
        <dbReference type="Proteomes" id="UP001206206"/>
    </source>
</evidence>
<feature type="chain" id="PRO_5046507578" description="Histidine phosphatase family protein" evidence="2">
    <location>
        <begin position="25"/>
        <end position="234"/>
    </location>
</feature>
<evidence type="ECO:0000313" key="3">
    <source>
        <dbReference type="EMBL" id="MCQ4043470.1"/>
    </source>
</evidence>
<dbReference type="Proteomes" id="UP001206206">
    <property type="component" value="Unassembled WGS sequence"/>
</dbReference>
<keyword evidence="4" id="KW-1185">Reference proteome</keyword>
<organism evidence="3 4">
    <name type="scientific">Streptantibioticus rubrisoli</name>
    <dbReference type="NCBI Taxonomy" id="1387313"/>
    <lineage>
        <taxon>Bacteria</taxon>
        <taxon>Bacillati</taxon>
        <taxon>Actinomycetota</taxon>
        <taxon>Actinomycetes</taxon>
        <taxon>Kitasatosporales</taxon>
        <taxon>Streptomycetaceae</taxon>
        <taxon>Streptantibioticus</taxon>
    </lineage>
</organism>
<evidence type="ECO:0008006" key="5">
    <source>
        <dbReference type="Google" id="ProtNLM"/>
    </source>
</evidence>
<dbReference type="PROSITE" id="PS51318">
    <property type="entry name" value="TAT"/>
    <property type="match status" value="1"/>
</dbReference>